<proteinExistence type="predicted"/>
<protein>
    <submittedName>
        <fullName evidence="1">Uncharacterized protein</fullName>
    </submittedName>
</protein>
<dbReference type="EMBL" id="CAXKWB010002904">
    <property type="protein sequence ID" value="CAL4067965.1"/>
    <property type="molecule type" value="Genomic_DNA"/>
</dbReference>
<evidence type="ECO:0000313" key="2">
    <source>
        <dbReference type="Proteomes" id="UP001497623"/>
    </source>
</evidence>
<reference evidence="1 2" key="1">
    <citation type="submission" date="2024-05" db="EMBL/GenBank/DDBJ databases">
        <authorList>
            <person name="Wallberg A."/>
        </authorList>
    </citation>
    <scope>NUCLEOTIDE SEQUENCE [LARGE SCALE GENOMIC DNA]</scope>
</reference>
<dbReference type="AlphaFoldDB" id="A0AAV2Q138"/>
<keyword evidence="2" id="KW-1185">Reference proteome</keyword>
<organism evidence="1 2">
    <name type="scientific">Meganyctiphanes norvegica</name>
    <name type="common">Northern krill</name>
    <name type="synonym">Thysanopoda norvegica</name>
    <dbReference type="NCBI Taxonomy" id="48144"/>
    <lineage>
        <taxon>Eukaryota</taxon>
        <taxon>Metazoa</taxon>
        <taxon>Ecdysozoa</taxon>
        <taxon>Arthropoda</taxon>
        <taxon>Crustacea</taxon>
        <taxon>Multicrustacea</taxon>
        <taxon>Malacostraca</taxon>
        <taxon>Eumalacostraca</taxon>
        <taxon>Eucarida</taxon>
        <taxon>Euphausiacea</taxon>
        <taxon>Euphausiidae</taxon>
        <taxon>Meganyctiphanes</taxon>
    </lineage>
</organism>
<gene>
    <name evidence="1" type="ORF">MNOR_LOCUS6847</name>
</gene>
<comment type="caution">
    <text evidence="1">The sequence shown here is derived from an EMBL/GenBank/DDBJ whole genome shotgun (WGS) entry which is preliminary data.</text>
</comment>
<evidence type="ECO:0000313" key="1">
    <source>
        <dbReference type="EMBL" id="CAL4067965.1"/>
    </source>
</evidence>
<name>A0AAV2Q138_MEGNR</name>
<accession>A0AAV2Q138</accession>
<sequence>MSISSHHTPASLKHLAGYALGYAVYGRCLRVKWFRFGDRNLQLKILTSHDDKNHVFLRTQLIKELKEVKQWWDGSDSVQGVNHLPLMLQQEVRKTFCDILQTDLLVDENIISSSLYKILLELLFGYEAGKRYPDHWLEKTVPKLDFKALDAFENILISLKPFHCEVLNLRCKRSRKSSEKEYLEYSRILKTILQNAPRVRAILDISKTSIYPIIQSHASQVEILTFLELTEEFLFQVFFKNQSQESVIDKLRRK</sequence>
<feature type="non-terminal residue" evidence="1">
    <location>
        <position position="254"/>
    </location>
</feature>
<dbReference type="Proteomes" id="UP001497623">
    <property type="component" value="Unassembled WGS sequence"/>
</dbReference>